<comment type="catalytic activity">
    <reaction evidence="1">
        <text>alpha-D-glucose 6-phosphate = beta-D-glucose 6-phosphate</text>
        <dbReference type="Rhea" id="RHEA:16249"/>
        <dbReference type="ChEBI" id="CHEBI:58225"/>
        <dbReference type="ChEBI" id="CHEBI:58247"/>
        <dbReference type="EC" id="5.1.3.15"/>
    </reaction>
</comment>
<feature type="signal peptide" evidence="7">
    <location>
        <begin position="1"/>
        <end position="25"/>
    </location>
</feature>
<evidence type="ECO:0000256" key="1">
    <source>
        <dbReference type="ARBA" id="ARBA00001096"/>
    </source>
</evidence>
<dbReference type="Proteomes" id="UP000005238">
    <property type="component" value="Unassembled WGS sequence"/>
</dbReference>
<dbReference type="CDD" id="cd09020">
    <property type="entry name" value="D-hex-6-P-epi_like"/>
    <property type="match status" value="1"/>
</dbReference>
<protein>
    <recommendedName>
        <fullName evidence="3 5">glucose-6-phosphate 1-epimerase</fullName>
        <ecNumber evidence="3 5">5.1.3.15</ecNumber>
    </recommendedName>
</protein>
<dbReference type="VEuPathDB" id="FungiDB:KRP23_237"/>
<dbReference type="Pfam" id="PF01263">
    <property type="entry name" value="Aldose_epim"/>
    <property type="match status" value="1"/>
</dbReference>
<feature type="active site" evidence="6">
    <location>
        <position position="174"/>
    </location>
</feature>
<dbReference type="InterPro" id="IPR011013">
    <property type="entry name" value="Gal_mutarotase_sf_dom"/>
</dbReference>
<dbReference type="EMBL" id="DS566025">
    <property type="status" value="NOT_ANNOTATED_CDS"/>
    <property type="molecule type" value="Genomic_DNA"/>
</dbReference>
<dbReference type="OMA" id="QMVCIEA"/>
<dbReference type="VEuPathDB" id="FungiDB:KRP22_10352"/>
<evidence type="ECO:0000256" key="2">
    <source>
        <dbReference type="ARBA" id="ARBA00005866"/>
    </source>
</evidence>
<reference evidence="9" key="1">
    <citation type="journal article" date="2006" name="Science">
        <title>Phytophthora genome sequences uncover evolutionary origins and mechanisms of pathogenesis.</title>
        <authorList>
            <person name="Tyler B.M."/>
            <person name="Tripathy S."/>
            <person name="Zhang X."/>
            <person name="Dehal P."/>
            <person name="Jiang R.H."/>
            <person name="Aerts A."/>
            <person name="Arredondo F.D."/>
            <person name="Baxter L."/>
            <person name="Bensasson D."/>
            <person name="Beynon J.L."/>
            <person name="Chapman J."/>
            <person name="Damasceno C.M."/>
            <person name="Dorrance A.E."/>
            <person name="Dou D."/>
            <person name="Dickerman A.W."/>
            <person name="Dubchak I.L."/>
            <person name="Garbelotto M."/>
            <person name="Gijzen M."/>
            <person name="Gordon S.G."/>
            <person name="Govers F."/>
            <person name="Grunwald N.J."/>
            <person name="Huang W."/>
            <person name="Ivors K.L."/>
            <person name="Jones R.W."/>
            <person name="Kamoun S."/>
            <person name="Krampis K."/>
            <person name="Lamour K.H."/>
            <person name="Lee M.K."/>
            <person name="McDonald W.H."/>
            <person name="Medina M."/>
            <person name="Meijer H.J."/>
            <person name="Nordberg E.K."/>
            <person name="Maclean D.J."/>
            <person name="Ospina-Giraldo M.D."/>
            <person name="Morris P.F."/>
            <person name="Phuntumart V."/>
            <person name="Putnam N.H."/>
            <person name="Rash S."/>
            <person name="Rose J.K."/>
            <person name="Sakihama Y."/>
            <person name="Salamov A.A."/>
            <person name="Savidor A."/>
            <person name="Scheuring C.F."/>
            <person name="Smith B.M."/>
            <person name="Sobral B.W."/>
            <person name="Terry A."/>
            <person name="Torto-Alalibo T.A."/>
            <person name="Win J."/>
            <person name="Xu Z."/>
            <person name="Zhang H."/>
            <person name="Grigoriev I.V."/>
            <person name="Rokhsar D.S."/>
            <person name="Boore J.L."/>
        </authorList>
    </citation>
    <scope>NUCLEOTIDE SEQUENCE [LARGE SCALE GENOMIC DNA]</scope>
    <source>
        <strain evidence="9">Pr102</strain>
    </source>
</reference>
<keyword evidence="4 5" id="KW-0413">Isomerase</keyword>
<dbReference type="STRING" id="164328.H3H5V4"/>
<reference evidence="8" key="2">
    <citation type="submission" date="2015-06" db="UniProtKB">
        <authorList>
            <consortium name="EnsemblProtists"/>
        </authorList>
    </citation>
    <scope>IDENTIFICATION</scope>
    <source>
        <strain evidence="8">Pr102</strain>
    </source>
</reference>
<name>H3H5V4_PHYRM</name>
<dbReference type="GO" id="GO:0005975">
    <property type="term" value="P:carbohydrate metabolic process"/>
    <property type="evidence" value="ECO:0007669"/>
    <property type="project" value="InterPro"/>
</dbReference>
<dbReference type="Gene3D" id="2.70.98.10">
    <property type="match status" value="1"/>
</dbReference>
<dbReference type="PIRSF" id="PIRSF016020">
    <property type="entry name" value="PHexose_mutarotase"/>
    <property type="match status" value="1"/>
</dbReference>
<dbReference type="GO" id="GO:0047938">
    <property type="term" value="F:glucose-6-phosphate 1-epimerase activity"/>
    <property type="evidence" value="ECO:0000318"/>
    <property type="project" value="GO_Central"/>
</dbReference>
<dbReference type="InParanoid" id="H3H5V4"/>
<accession>H3H5V4</accession>
<dbReference type="SUPFAM" id="SSF74650">
    <property type="entry name" value="Galactose mutarotase-like"/>
    <property type="match status" value="1"/>
</dbReference>
<feature type="active site" evidence="6">
    <location>
        <position position="295"/>
    </location>
</feature>
<evidence type="ECO:0000256" key="4">
    <source>
        <dbReference type="ARBA" id="ARBA00023235"/>
    </source>
</evidence>
<evidence type="ECO:0000256" key="3">
    <source>
        <dbReference type="ARBA" id="ARBA00012083"/>
    </source>
</evidence>
<dbReference type="InterPro" id="IPR014718">
    <property type="entry name" value="GH-type_carb-bd"/>
</dbReference>
<dbReference type="EnsemblProtists" id="Phyra86038">
    <property type="protein sequence ID" value="Phyra86038"/>
    <property type="gene ID" value="Phyra86038"/>
</dbReference>
<evidence type="ECO:0000256" key="5">
    <source>
        <dbReference type="PIRNR" id="PIRNR016020"/>
    </source>
</evidence>
<dbReference type="GeneID" id="94222915"/>
<dbReference type="eggNOG" id="KOG1594">
    <property type="taxonomic scope" value="Eukaryota"/>
</dbReference>
<dbReference type="PANTHER" id="PTHR11122:SF13">
    <property type="entry name" value="GLUCOSE-6-PHOSPHATE 1-EPIMERASE"/>
    <property type="match status" value="1"/>
</dbReference>
<evidence type="ECO:0000256" key="6">
    <source>
        <dbReference type="PIRSR" id="PIRSR016020-1"/>
    </source>
</evidence>
<dbReference type="HOGENOM" id="CLU_048345_1_0_1"/>
<dbReference type="InterPro" id="IPR008183">
    <property type="entry name" value="Aldose_1/G6P_1-epimerase"/>
</dbReference>
<dbReference type="RefSeq" id="XP_067750793.1">
    <property type="nucleotide sequence ID" value="XM_067886857.1"/>
</dbReference>
<feature type="chain" id="PRO_5010118847" description="glucose-6-phosphate 1-epimerase" evidence="7">
    <location>
        <begin position="26"/>
        <end position="322"/>
    </location>
</feature>
<dbReference type="PANTHER" id="PTHR11122">
    <property type="entry name" value="APOSPORY-ASSOCIATED PROTEIN C-RELATED"/>
    <property type="match status" value="1"/>
</dbReference>
<dbReference type="EnsemblProtists" id="Phyra77989">
    <property type="protein sequence ID" value="Phyra77989"/>
    <property type="gene ID" value="Phyra77989"/>
</dbReference>
<dbReference type="InterPro" id="IPR025532">
    <property type="entry name" value="G6P_1-epimerase"/>
</dbReference>
<dbReference type="GO" id="GO:0030246">
    <property type="term" value="F:carbohydrate binding"/>
    <property type="evidence" value="ECO:0007669"/>
    <property type="project" value="UniProtKB-UniRule"/>
</dbReference>
<dbReference type="OrthoDB" id="1659429at2759"/>
<evidence type="ECO:0000313" key="8">
    <source>
        <dbReference type="EnsemblProtists" id="Phyra86038"/>
    </source>
</evidence>
<proteinExistence type="inferred from homology"/>
<sequence length="322" mass="35243">MVNAFIFKTAALVSTLLASLGAANAELETVKLTHPYGSSAEVFLFGAHVKSFRAAMDPKLDILFMSNESYMDGVNPIRGGIPVVFPNFGSATGFPSHGFARITNWTLASHEEAADKNSPSVATFTMAASNSTREMWPVEFELEYEVKLYANQLETALHVHNSNEKSIEFHALLHNYLWVDDARNKGVQVSGLKGVDYYDKVAKANKTETREYIDFAAQTDNVYSNAPNTLAAVIKGVNAVDRTVTVEKAGFISGSASQNNVETETDAVVWNPWADRAKTMDDFGPEEYKHMVAVEPGRVSVKQALPAGQTYTLQETISVTTL</sequence>
<keyword evidence="7" id="KW-0732">Signal</keyword>
<dbReference type="AlphaFoldDB" id="H3H5V4"/>
<comment type="similarity">
    <text evidence="2 5">Belongs to the glucose-6-phosphate 1-epimerase family.</text>
</comment>
<dbReference type="GO" id="GO:0005737">
    <property type="term" value="C:cytoplasm"/>
    <property type="evidence" value="ECO:0000318"/>
    <property type="project" value="GO_Central"/>
</dbReference>
<dbReference type="EC" id="5.1.3.15" evidence="3 5"/>
<evidence type="ECO:0000313" key="9">
    <source>
        <dbReference type="Proteomes" id="UP000005238"/>
    </source>
</evidence>
<organism evidence="8 9">
    <name type="scientific">Phytophthora ramorum</name>
    <name type="common">Sudden oak death agent</name>
    <dbReference type="NCBI Taxonomy" id="164328"/>
    <lineage>
        <taxon>Eukaryota</taxon>
        <taxon>Sar</taxon>
        <taxon>Stramenopiles</taxon>
        <taxon>Oomycota</taxon>
        <taxon>Peronosporomycetes</taxon>
        <taxon>Peronosporales</taxon>
        <taxon>Peronosporaceae</taxon>
        <taxon>Phytophthora</taxon>
    </lineage>
</organism>
<dbReference type="EMBL" id="DS566421">
    <property type="status" value="NOT_ANNOTATED_CDS"/>
    <property type="molecule type" value="Genomic_DNA"/>
</dbReference>
<keyword evidence="9" id="KW-1185">Reference proteome</keyword>
<evidence type="ECO:0000256" key="7">
    <source>
        <dbReference type="SAM" id="SignalP"/>
    </source>
</evidence>